<evidence type="ECO:0000259" key="1">
    <source>
        <dbReference type="Pfam" id="PF00535"/>
    </source>
</evidence>
<sequence length="255" mass="30097">MKVSIITLTSNSIKTIKKTINSIYNQDYKNIQKIWIDNCSNDGTFEYLKSKKDKKTILISEKDQGIFYAFNKGIKFANGNIVGFLHSDDFFYKRNVISNIVKKFKNNNINFTYGDLNYINKNDKVRRKWIANNQENILQNYQYFNKKLKYGWMPPHPTTYFLRKFIYKVGKFNTNYKISSDYDFLIRALRNKKISAIYIPKTLVKMNLGGSSNKSVKNILVKMIEDYKIIRKNNLCGFTTLILKNLQKIKQFRIG</sequence>
<dbReference type="InterPro" id="IPR001173">
    <property type="entry name" value="Glyco_trans_2-like"/>
</dbReference>
<evidence type="ECO:0000313" key="2">
    <source>
        <dbReference type="EMBL" id="EAS84755.1"/>
    </source>
</evidence>
<dbReference type="CDD" id="cd06433">
    <property type="entry name" value="GT_2_WfgS_like"/>
    <property type="match status" value="1"/>
</dbReference>
<name>Q1V1X3_PELU1</name>
<evidence type="ECO:0000313" key="3">
    <source>
        <dbReference type="Proteomes" id="UP000005306"/>
    </source>
</evidence>
<dbReference type="SUPFAM" id="SSF53448">
    <property type="entry name" value="Nucleotide-diphospho-sugar transferases"/>
    <property type="match status" value="1"/>
</dbReference>
<dbReference type="Pfam" id="PF00535">
    <property type="entry name" value="Glycos_transf_2"/>
    <property type="match status" value="1"/>
</dbReference>
<dbReference type="Gene3D" id="3.90.550.10">
    <property type="entry name" value="Spore Coat Polysaccharide Biosynthesis Protein SpsA, Chain A"/>
    <property type="match status" value="1"/>
</dbReference>
<protein>
    <submittedName>
        <fullName evidence="2">Glycosyl transferase</fullName>
    </submittedName>
</protein>
<feature type="domain" description="Glycosyltransferase 2-like" evidence="1">
    <location>
        <begin position="4"/>
        <end position="163"/>
    </location>
</feature>
<dbReference type="RefSeq" id="WP_006997342.1">
    <property type="nucleotide sequence ID" value="NZ_CH724130.1"/>
</dbReference>
<dbReference type="PANTHER" id="PTHR22916">
    <property type="entry name" value="GLYCOSYLTRANSFERASE"/>
    <property type="match status" value="1"/>
</dbReference>
<dbReference type="HOGENOM" id="CLU_025996_21_1_5"/>
<dbReference type="Proteomes" id="UP000005306">
    <property type="component" value="Unassembled WGS sequence"/>
</dbReference>
<dbReference type="PANTHER" id="PTHR22916:SF3">
    <property type="entry name" value="UDP-GLCNAC:BETAGAL BETA-1,3-N-ACETYLGLUCOSAMINYLTRANSFERASE-LIKE PROTEIN 1"/>
    <property type="match status" value="1"/>
</dbReference>
<gene>
    <name evidence="2" type="ORF">PU1002_03521</name>
</gene>
<dbReference type="GeneID" id="66295066"/>
<accession>Q1V1X3</accession>
<organism evidence="2 3">
    <name type="scientific">Pelagibacter ubique (strain HTCC1002)</name>
    <dbReference type="NCBI Taxonomy" id="314261"/>
    <lineage>
        <taxon>Bacteria</taxon>
        <taxon>Pseudomonadati</taxon>
        <taxon>Pseudomonadota</taxon>
        <taxon>Alphaproteobacteria</taxon>
        <taxon>Candidatus Pelagibacterales</taxon>
        <taxon>Candidatus Pelagibacteraceae</taxon>
        <taxon>Candidatus Pelagibacter</taxon>
    </lineage>
</organism>
<dbReference type="EMBL" id="AAPV01000001">
    <property type="protein sequence ID" value="EAS84755.1"/>
    <property type="molecule type" value="Genomic_DNA"/>
</dbReference>
<reference evidence="2 3" key="1">
    <citation type="submission" date="2006-04" db="EMBL/GenBank/DDBJ databases">
        <authorList>
            <person name="Giovannoni S.J."/>
            <person name="Cho J.-C."/>
            <person name="Ferriera S."/>
            <person name="Johnson J."/>
            <person name="Kravitz S."/>
            <person name="Halpern A."/>
            <person name="Remington K."/>
            <person name="Beeson K."/>
            <person name="Tran B."/>
            <person name="Rogers Y.-H."/>
            <person name="Friedman R."/>
            <person name="Venter J.C."/>
        </authorList>
    </citation>
    <scope>NUCLEOTIDE SEQUENCE [LARGE SCALE GENOMIC DNA]</scope>
    <source>
        <strain evidence="2 3">HTCC1002</strain>
    </source>
</reference>
<proteinExistence type="predicted"/>
<keyword evidence="2" id="KW-0808">Transferase</keyword>
<dbReference type="GO" id="GO:0016758">
    <property type="term" value="F:hexosyltransferase activity"/>
    <property type="evidence" value="ECO:0007669"/>
    <property type="project" value="UniProtKB-ARBA"/>
</dbReference>
<dbReference type="InterPro" id="IPR029044">
    <property type="entry name" value="Nucleotide-diphossugar_trans"/>
</dbReference>
<comment type="caution">
    <text evidence="2">The sequence shown here is derived from an EMBL/GenBank/DDBJ whole genome shotgun (WGS) entry which is preliminary data.</text>
</comment>
<dbReference type="AlphaFoldDB" id="Q1V1X3"/>